<dbReference type="Gene3D" id="3.40.50.1460">
    <property type="match status" value="1"/>
</dbReference>
<dbReference type="InterPro" id="IPR001769">
    <property type="entry name" value="Gingipain"/>
</dbReference>
<feature type="chain" id="PRO_5040918199" evidence="2">
    <location>
        <begin position="25"/>
        <end position="1110"/>
    </location>
</feature>
<feature type="signal peptide" evidence="2">
    <location>
        <begin position="1"/>
        <end position="24"/>
    </location>
</feature>
<protein>
    <submittedName>
        <fullName evidence="4">C25 family cysteine peptidase</fullName>
    </submittedName>
</protein>
<dbReference type="InterPro" id="IPR029031">
    <property type="entry name" value="Gingipain_N_sf"/>
</dbReference>
<dbReference type="GO" id="GO:0006508">
    <property type="term" value="P:proteolysis"/>
    <property type="evidence" value="ECO:0007669"/>
    <property type="project" value="InterPro"/>
</dbReference>
<feature type="domain" description="Gingipain" evidence="3">
    <location>
        <begin position="397"/>
        <end position="759"/>
    </location>
</feature>
<gene>
    <name evidence="4" type="ORF">L0661_23975</name>
</gene>
<dbReference type="EMBL" id="JAKFFV010000020">
    <property type="protein sequence ID" value="MCF2501398.1"/>
    <property type="molecule type" value="Genomic_DNA"/>
</dbReference>
<evidence type="ECO:0000259" key="3">
    <source>
        <dbReference type="Pfam" id="PF01364"/>
    </source>
</evidence>
<dbReference type="CDD" id="cd02258">
    <property type="entry name" value="Peptidase_C25_N"/>
    <property type="match status" value="1"/>
</dbReference>
<reference evidence="4" key="1">
    <citation type="submission" date="2022-01" db="EMBL/GenBank/DDBJ databases">
        <title>Novel species in genus Dyadobacter.</title>
        <authorList>
            <person name="Ma C."/>
        </authorList>
    </citation>
    <scope>NUCLEOTIDE SEQUENCE</scope>
    <source>
        <strain evidence="4">CY357</strain>
    </source>
</reference>
<dbReference type="Gene3D" id="3.40.50.10390">
    <property type="entry name" value="Gingipain r, domain 1"/>
    <property type="match status" value="1"/>
</dbReference>
<sequence>MRLGKIFLYTFLLVTSGMLQTVNAQWGAPYTNNWIVYGKPYVKIGVTQKGIHKLPFSLLPANFPVGDAGKLQLWHRGEEVAIISTENKEIVFYAVPNDGASDSLLYRPMSSRINPYYSLYSDESAYFLTVGDKAGIRAEQITSNVDTNVPVTTFHTGTNLSLYKDEYSLGTIPFYRPAFFNSYFEIGASRTGKSSMEGKATDYTLQLTNYYKESGIKPRLKLLLHGRTPGNKNIEIRVGKTAQSLRLVRALTNNGFSGSEFSFDLEPEDLTADNKIILNLKAVGSNSADGYSLTYYLLSYPQLTDMKDKKSFEFSLAKSAQPINRLNIANAPGGATILDISNVNKPKVINGQPGNLMVPHSSARTLNLLVTSEAKTIEKAKVTEVKFSAKYPTNPNYIILTSENLLDGANKYAAYRASAAGGGFVPIVVNIKDVYNQFNYGEPSPVAIRRFVDYMVSSGTSGKYLHLIGRSITFNERMIRELPDEVPSVGYPGSDILLVEGLGGVPKDVPAVSIGRLSAVTNQNVLDYLQKVKDYEQGATSDFGWKKDVLHLNGGKTVGEITQLKNLLAALEPKVVNGVVGGKVIPFVKQQAIGEVEYVNITPEVNNGVGLITYFGHGSTTVTDLNMGYITDANRGYNNKGMYPMMYFNGCGVGNIFAGRFNPNPAATDRYTLSMDWLLAPNGGAIAVIANSFESFVGPSSKYLSQLYTSMFTDSTSYNLPIGDIQRIVARKILAEDSGMYSVANIHQSILQGDPALKLVSVASSDYAINADNGIKIFSESPDKTIASSSKLKVNLLIRNLGRFVKAEKVPVEITYIYKDSQTKSAQTLQGFAYSDTLILDVQNQKELQSILVKIDPQNTLKELNKQNNTAELLVDWEIAKNESYYPLTSGKDIIAPLLDVTFNDRTIKNGEQISPKPQVTLTLQDDRVLTADTARISIFLKTCEDNSCEFERVNFSDKWKMDLKNISDRVIQLNLDPDLLAKDGNYEMLVISSDDAGNSIASPFTIQFLIGDNDENVKVIASPNPAVDYIRFETQLNSKQPAASIHWKVFNLAGKLMDEGERTAPLSGTNEWYWTPNYVSDGLYIYQVIFRYLNSEEDKTVTGKVVIIK</sequence>
<dbReference type="AlphaFoldDB" id="A0A9X1TWH1"/>
<dbReference type="Proteomes" id="UP001139411">
    <property type="component" value="Unassembled WGS sequence"/>
</dbReference>
<comment type="caution">
    <text evidence="4">The sequence shown here is derived from an EMBL/GenBank/DDBJ whole genome shotgun (WGS) entry which is preliminary data.</text>
</comment>
<dbReference type="InterPro" id="IPR029030">
    <property type="entry name" value="Caspase-like_dom_sf"/>
</dbReference>
<name>A0A9X1TWH1_9BACT</name>
<evidence type="ECO:0000256" key="1">
    <source>
        <dbReference type="ARBA" id="ARBA00022729"/>
    </source>
</evidence>
<evidence type="ECO:0000313" key="5">
    <source>
        <dbReference type="Proteomes" id="UP001139411"/>
    </source>
</evidence>
<proteinExistence type="predicted"/>
<dbReference type="GO" id="GO:0008234">
    <property type="term" value="F:cysteine-type peptidase activity"/>
    <property type="evidence" value="ECO:0007669"/>
    <property type="project" value="InterPro"/>
</dbReference>
<keyword evidence="1 2" id="KW-0732">Signal</keyword>
<accession>A0A9X1TWH1</accession>
<dbReference type="SUPFAM" id="SSF52129">
    <property type="entry name" value="Caspase-like"/>
    <property type="match status" value="1"/>
</dbReference>
<dbReference type="Pfam" id="PF01364">
    <property type="entry name" value="Peptidase_C25"/>
    <property type="match status" value="1"/>
</dbReference>
<dbReference type="RefSeq" id="WP_235179566.1">
    <property type="nucleotide sequence ID" value="NZ_JAKFFV010000020.1"/>
</dbReference>
<evidence type="ECO:0000256" key="2">
    <source>
        <dbReference type="SAM" id="SignalP"/>
    </source>
</evidence>
<evidence type="ECO:0000313" key="4">
    <source>
        <dbReference type="EMBL" id="MCF2501398.1"/>
    </source>
</evidence>
<organism evidence="4 5">
    <name type="scientific">Dyadobacter chenhuakuii</name>
    <dbReference type="NCBI Taxonomy" id="2909339"/>
    <lineage>
        <taxon>Bacteria</taxon>
        <taxon>Pseudomonadati</taxon>
        <taxon>Bacteroidota</taxon>
        <taxon>Cytophagia</taxon>
        <taxon>Cytophagales</taxon>
        <taxon>Spirosomataceae</taxon>
        <taxon>Dyadobacter</taxon>
    </lineage>
</organism>